<dbReference type="InterPro" id="IPR029033">
    <property type="entry name" value="His_PPase_superfam"/>
</dbReference>
<comment type="catalytic activity">
    <reaction evidence="1">
        <text>a phosphate monoester + H2O = an alcohol + phosphate</text>
        <dbReference type="Rhea" id="RHEA:15017"/>
        <dbReference type="ChEBI" id="CHEBI:15377"/>
        <dbReference type="ChEBI" id="CHEBI:30879"/>
        <dbReference type="ChEBI" id="CHEBI:43474"/>
        <dbReference type="ChEBI" id="CHEBI:67140"/>
        <dbReference type="EC" id="3.1.3.2"/>
    </reaction>
</comment>
<evidence type="ECO:0000256" key="5">
    <source>
        <dbReference type="ARBA" id="ARBA00022801"/>
    </source>
</evidence>
<dbReference type="GO" id="GO:0003993">
    <property type="term" value="F:acid phosphatase activity"/>
    <property type="evidence" value="ECO:0007669"/>
    <property type="project" value="UniProtKB-EC"/>
</dbReference>
<evidence type="ECO:0000256" key="3">
    <source>
        <dbReference type="ARBA" id="ARBA00012646"/>
    </source>
</evidence>
<keyword evidence="7" id="KW-0325">Glycoprotein</keyword>
<dbReference type="PANTHER" id="PTHR11567">
    <property type="entry name" value="ACID PHOSPHATASE-RELATED"/>
    <property type="match status" value="1"/>
</dbReference>
<dbReference type="EC" id="3.1.3.2" evidence="3"/>
<evidence type="ECO:0000313" key="10">
    <source>
        <dbReference type="Proteomes" id="UP000826195"/>
    </source>
</evidence>
<evidence type="ECO:0000256" key="4">
    <source>
        <dbReference type="ARBA" id="ARBA00022729"/>
    </source>
</evidence>
<dbReference type="CDD" id="cd07061">
    <property type="entry name" value="HP_HAP_like"/>
    <property type="match status" value="1"/>
</dbReference>
<dbReference type="InterPro" id="IPR000560">
    <property type="entry name" value="His_Pase_clade-2"/>
</dbReference>
<evidence type="ECO:0000256" key="1">
    <source>
        <dbReference type="ARBA" id="ARBA00000032"/>
    </source>
</evidence>
<keyword evidence="6" id="KW-1015">Disulfide bond</keyword>
<dbReference type="SUPFAM" id="SSF53254">
    <property type="entry name" value="Phosphoglycerate mutase-like"/>
    <property type="match status" value="1"/>
</dbReference>
<dbReference type="AlphaFoldDB" id="A0AAV7JA15"/>
<dbReference type="PROSITE" id="PS00616">
    <property type="entry name" value="HIS_ACID_PHOSPHAT_1"/>
    <property type="match status" value="1"/>
</dbReference>
<evidence type="ECO:0000313" key="9">
    <source>
        <dbReference type="EMBL" id="KAH0568806.1"/>
    </source>
</evidence>
<gene>
    <name evidence="9" type="ORF">KQX54_021500</name>
</gene>
<keyword evidence="4 8" id="KW-0732">Signal</keyword>
<dbReference type="Proteomes" id="UP000826195">
    <property type="component" value="Unassembled WGS sequence"/>
</dbReference>
<feature type="chain" id="PRO_5043989520" description="acid phosphatase" evidence="8">
    <location>
        <begin position="21"/>
        <end position="377"/>
    </location>
</feature>
<dbReference type="InterPro" id="IPR033379">
    <property type="entry name" value="Acid_Pase_AS"/>
</dbReference>
<dbReference type="Pfam" id="PF00328">
    <property type="entry name" value="His_Phos_2"/>
    <property type="match status" value="1"/>
</dbReference>
<keyword evidence="5" id="KW-0378">Hydrolase</keyword>
<accession>A0AAV7JA15</accession>
<reference evidence="9 10" key="1">
    <citation type="journal article" date="2021" name="J. Hered.">
        <title>A chromosome-level genome assembly of the parasitoid wasp, Cotesia glomerata (Hymenoptera: Braconidae).</title>
        <authorList>
            <person name="Pinto B.J."/>
            <person name="Weis J.J."/>
            <person name="Gamble T."/>
            <person name="Ode P.J."/>
            <person name="Paul R."/>
            <person name="Zaspel J.M."/>
        </authorList>
    </citation>
    <scope>NUCLEOTIDE SEQUENCE [LARGE SCALE GENOMIC DNA]</scope>
    <source>
        <strain evidence="9">CgM1</strain>
    </source>
</reference>
<evidence type="ECO:0000256" key="7">
    <source>
        <dbReference type="ARBA" id="ARBA00023180"/>
    </source>
</evidence>
<dbReference type="Gene3D" id="3.40.50.1240">
    <property type="entry name" value="Phosphoglycerate mutase-like"/>
    <property type="match status" value="1"/>
</dbReference>
<proteinExistence type="inferred from homology"/>
<name>A0AAV7JA15_COTGL</name>
<evidence type="ECO:0000256" key="8">
    <source>
        <dbReference type="SAM" id="SignalP"/>
    </source>
</evidence>
<feature type="signal peptide" evidence="8">
    <location>
        <begin position="1"/>
        <end position="20"/>
    </location>
</feature>
<comment type="caution">
    <text evidence="9">The sequence shown here is derived from an EMBL/GenBank/DDBJ whole genome shotgun (WGS) entry which is preliminary data.</text>
</comment>
<sequence length="377" mass="43417">MGFKLLEFLFVTYFITHAVSMEYELKFVAVLFRHGDRTPENNEIYPTDPYLHDDYHPLGRGQLTITGKQREYKLGQVLHDLYNDFLGDIYYTKDIFARSTSIDRTRMSLQLVLSALFPPKGSQVWNESLCWQPILTSYVEEKDDTLLKPELCPLYVAEYEKLKKSPELKKELAKFRPLMQNLTLQAGKEISTTNDLFLLYNGFMALAAMNRSLPKWSEEIFPRGLLVDGANLEYKSLFYNDNLKRLRSGMVLRNITNTMKGIVDGKLKTHQKMTIFSGHDANVASLLAIFSDYSAHVPRFSSSVNVELLHKNNSYFVRVRHYLGIPSSVVDLKVPGCDIICPFNSFMKLMKKFIPSDEEAKCDNKSFTNDSEIVINY</sequence>
<dbReference type="InterPro" id="IPR050645">
    <property type="entry name" value="Histidine_acid_phosphatase"/>
</dbReference>
<evidence type="ECO:0000256" key="2">
    <source>
        <dbReference type="ARBA" id="ARBA00005375"/>
    </source>
</evidence>
<comment type="similarity">
    <text evidence="2">Belongs to the histidine acid phosphatase family.</text>
</comment>
<dbReference type="PANTHER" id="PTHR11567:SF211">
    <property type="entry name" value="PROSTATIC ACID PHOSPHATASE"/>
    <property type="match status" value="1"/>
</dbReference>
<protein>
    <recommendedName>
        <fullName evidence="3">acid phosphatase</fullName>
        <ecNumber evidence="3">3.1.3.2</ecNumber>
    </recommendedName>
</protein>
<keyword evidence="10" id="KW-1185">Reference proteome</keyword>
<dbReference type="EMBL" id="JAHXZJ010000001">
    <property type="protein sequence ID" value="KAH0568806.1"/>
    <property type="molecule type" value="Genomic_DNA"/>
</dbReference>
<evidence type="ECO:0000256" key="6">
    <source>
        <dbReference type="ARBA" id="ARBA00023157"/>
    </source>
</evidence>
<organism evidence="9 10">
    <name type="scientific">Cotesia glomerata</name>
    <name type="common">Lepidopteran parasitic wasp</name>
    <name type="synonym">Apanteles glomeratus</name>
    <dbReference type="NCBI Taxonomy" id="32391"/>
    <lineage>
        <taxon>Eukaryota</taxon>
        <taxon>Metazoa</taxon>
        <taxon>Ecdysozoa</taxon>
        <taxon>Arthropoda</taxon>
        <taxon>Hexapoda</taxon>
        <taxon>Insecta</taxon>
        <taxon>Pterygota</taxon>
        <taxon>Neoptera</taxon>
        <taxon>Endopterygota</taxon>
        <taxon>Hymenoptera</taxon>
        <taxon>Apocrita</taxon>
        <taxon>Ichneumonoidea</taxon>
        <taxon>Braconidae</taxon>
        <taxon>Microgastrinae</taxon>
        <taxon>Cotesia</taxon>
    </lineage>
</organism>